<sequence>MAGQEIAEFAALVKELKERSGASYGTLAGKLHVSTSTLHRYCNGDAVPADFAPVARLARLCGAGAEEQVQLHRRWILADEARRRPAGDVESAPESSSESAPEADAVEDIDVGPDVVGVDRRPRKGRRNLRIALTAAAVVALGVPTAYVAARHGDGGGGDGSQAGSLAGASVSASPQASGAGKKSASPSASASVSASASPSVTASHPAGKASGGAKTVGSGVPVSVGISSYNWGDPCGQHYVLDQPPANVPPPPSDPDESHSWGNALGGVSGGGIRLQLTATSKSTESVVLSGLRVRTVSRGVPLGWTAYSMGEGCGSGVTPRSFDVDLDAAQPLAEPVGGTQGDVKIPAVDFPYKVSANDPQVLNLNVHTDAHDVRWYLEVKWSNGAQSGIVRVDDQGQPFRLSGIKGKPVYLYDRTSNVWEKKTEN</sequence>
<feature type="region of interest" description="Disordered" evidence="1">
    <location>
        <begin position="241"/>
        <end position="267"/>
    </location>
</feature>
<feature type="domain" description="HTH cro/C1-type" evidence="3">
    <location>
        <begin position="12"/>
        <end position="68"/>
    </location>
</feature>
<dbReference type="Pfam" id="PF13560">
    <property type="entry name" value="HTH_31"/>
    <property type="match status" value="1"/>
</dbReference>
<evidence type="ECO:0000313" key="4">
    <source>
        <dbReference type="EMBL" id="MBO0516261.1"/>
    </source>
</evidence>
<gene>
    <name evidence="4" type="ORF">J0695_31485</name>
</gene>
<dbReference type="GO" id="GO:0003677">
    <property type="term" value="F:DNA binding"/>
    <property type="evidence" value="ECO:0007669"/>
    <property type="project" value="InterPro"/>
</dbReference>
<dbReference type="CDD" id="cd00093">
    <property type="entry name" value="HTH_XRE"/>
    <property type="match status" value="1"/>
</dbReference>
<feature type="compositionally biased region" description="Low complexity" evidence="1">
    <location>
        <begin position="162"/>
        <end position="207"/>
    </location>
</feature>
<reference evidence="4" key="1">
    <citation type="submission" date="2021-03" db="EMBL/GenBank/DDBJ databases">
        <title>Streptomyces poriferae sp. nov., a novel marine sponge-derived Actinobacteria species with anti-MRSA activity.</title>
        <authorList>
            <person name="Sandoval-Powers M."/>
            <person name="Kralova S."/>
            <person name="Nguyen G.-S."/>
            <person name="Fawwal D."/>
            <person name="Degnes K."/>
            <person name="Klinkenberg G."/>
            <person name="Sletta H."/>
            <person name="Wentzel A."/>
            <person name="Liles M.R."/>
        </authorList>
    </citation>
    <scope>NUCLEOTIDE SEQUENCE</scope>
    <source>
        <strain evidence="4">DSM 41794</strain>
    </source>
</reference>
<feature type="compositionally biased region" description="Low complexity" evidence="1">
    <location>
        <begin position="88"/>
        <end position="103"/>
    </location>
</feature>
<dbReference type="Proteomes" id="UP000664167">
    <property type="component" value="Unassembled WGS sequence"/>
</dbReference>
<dbReference type="AlphaFoldDB" id="A0A939FBK8"/>
<dbReference type="SUPFAM" id="SSF47413">
    <property type="entry name" value="lambda repressor-like DNA-binding domains"/>
    <property type="match status" value="1"/>
</dbReference>
<organism evidence="4 5">
    <name type="scientific">Streptomyces beijiangensis</name>
    <dbReference type="NCBI Taxonomy" id="163361"/>
    <lineage>
        <taxon>Bacteria</taxon>
        <taxon>Bacillati</taxon>
        <taxon>Actinomycetota</taxon>
        <taxon>Actinomycetes</taxon>
        <taxon>Kitasatosporales</taxon>
        <taxon>Streptomycetaceae</taxon>
        <taxon>Streptomyces</taxon>
    </lineage>
</organism>
<evidence type="ECO:0000256" key="1">
    <source>
        <dbReference type="SAM" id="MobiDB-lite"/>
    </source>
</evidence>
<evidence type="ECO:0000256" key="2">
    <source>
        <dbReference type="SAM" id="Phobius"/>
    </source>
</evidence>
<accession>A0A939FBK8</accession>
<protein>
    <submittedName>
        <fullName evidence="4">Helix-turn-helix domain-containing protein</fullName>
    </submittedName>
</protein>
<keyword evidence="2" id="KW-1133">Transmembrane helix</keyword>
<feature type="region of interest" description="Disordered" evidence="1">
    <location>
        <begin position="155"/>
        <end position="217"/>
    </location>
</feature>
<keyword evidence="2" id="KW-0472">Membrane</keyword>
<comment type="caution">
    <text evidence="4">The sequence shown here is derived from an EMBL/GenBank/DDBJ whole genome shotgun (WGS) entry which is preliminary data.</text>
</comment>
<feature type="region of interest" description="Disordered" evidence="1">
    <location>
        <begin position="83"/>
        <end position="120"/>
    </location>
</feature>
<dbReference type="EMBL" id="JAFLRJ010000379">
    <property type="protein sequence ID" value="MBO0516261.1"/>
    <property type="molecule type" value="Genomic_DNA"/>
</dbReference>
<evidence type="ECO:0000259" key="3">
    <source>
        <dbReference type="SMART" id="SM00530"/>
    </source>
</evidence>
<keyword evidence="2" id="KW-0812">Transmembrane</keyword>
<keyword evidence="5" id="KW-1185">Reference proteome</keyword>
<feature type="transmembrane region" description="Helical" evidence="2">
    <location>
        <begin position="129"/>
        <end position="150"/>
    </location>
</feature>
<dbReference type="RefSeq" id="WP_206967846.1">
    <property type="nucleotide sequence ID" value="NZ_BAAAJJ010000027.1"/>
</dbReference>
<name>A0A939FBK8_9ACTN</name>
<dbReference type="SMART" id="SM00530">
    <property type="entry name" value="HTH_XRE"/>
    <property type="match status" value="1"/>
</dbReference>
<proteinExistence type="predicted"/>
<evidence type="ECO:0000313" key="5">
    <source>
        <dbReference type="Proteomes" id="UP000664167"/>
    </source>
</evidence>
<dbReference type="InterPro" id="IPR010982">
    <property type="entry name" value="Lambda_DNA-bd_dom_sf"/>
</dbReference>
<dbReference type="InterPro" id="IPR001387">
    <property type="entry name" value="Cro/C1-type_HTH"/>
</dbReference>